<organism evidence="1 2">
    <name type="scientific">Methylopila musalis</name>
    <dbReference type="NCBI Taxonomy" id="1134781"/>
    <lineage>
        <taxon>Bacteria</taxon>
        <taxon>Pseudomonadati</taxon>
        <taxon>Pseudomonadota</taxon>
        <taxon>Alphaproteobacteria</taxon>
        <taxon>Hyphomicrobiales</taxon>
        <taxon>Methylopilaceae</taxon>
        <taxon>Methylopila</taxon>
    </lineage>
</organism>
<name>A0ABW3Z4Q6_9HYPH</name>
<accession>A0ABW3Z4Q6</accession>
<keyword evidence="2" id="KW-1185">Reference proteome</keyword>
<gene>
    <name evidence="1" type="ORF">ACFQ4O_04540</name>
</gene>
<dbReference type="EMBL" id="JBHTMX010000019">
    <property type="protein sequence ID" value="MFD1331259.1"/>
    <property type="molecule type" value="Genomic_DNA"/>
</dbReference>
<reference evidence="2" key="1">
    <citation type="journal article" date="2019" name="Int. J. Syst. Evol. Microbiol.">
        <title>The Global Catalogue of Microorganisms (GCM) 10K type strain sequencing project: providing services to taxonomists for standard genome sequencing and annotation.</title>
        <authorList>
            <consortium name="The Broad Institute Genomics Platform"/>
            <consortium name="The Broad Institute Genome Sequencing Center for Infectious Disease"/>
            <person name="Wu L."/>
            <person name="Ma J."/>
        </authorList>
    </citation>
    <scope>NUCLEOTIDE SEQUENCE [LARGE SCALE GENOMIC DNA]</scope>
    <source>
        <strain evidence="2">CCUG 61696</strain>
    </source>
</reference>
<protein>
    <recommendedName>
        <fullName evidence="3">DUF3137 domain-containing protein</fullName>
    </recommendedName>
</protein>
<comment type="caution">
    <text evidence="1">The sequence shown here is derived from an EMBL/GenBank/DDBJ whole genome shotgun (WGS) entry which is preliminary data.</text>
</comment>
<sequence>MTATLVALACGLLAAGFAHVTLKAARLRAALQRAFLAAGVGLLEDGRITPAPSGYGTLRGLWRGHEVALTPVAEALAFRRLPQLWITVTLKADTGLDAAFEALRRPTGAEFFAAGGGLPRAFAPPPDWPQDTAVRGDAKAAIVLPLIAATLAPTLAEPRCKALLASPTGVRLVWQAAQGRRGAYLLFRDISFDVTSLPASEIEALLDSALDLSQRLNAARAGSDHAQAA</sequence>
<dbReference type="RefSeq" id="WP_378774463.1">
    <property type="nucleotide sequence ID" value="NZ_JBHTMX010000019.1"/>
</dbReference>
<evidence type="ECO:0000313" key="2">
    <source>
        <dbReference type="Proteomes" id="UP001597171"/>
    </source>
</evidence>
<evidence type="ECO:0000313" key="1">
    <source>
        <dbReference type="EMBL" id="MFD1331259.1"/>
    </source>
</evidence>
<proteinExistence type="predicted"/>
<evidence type="ECO:0008006" key="3">
    <source>
        <dbReference type="Google" id="ProtNLM"/>
    </source>
</evidence>
<dbReference type="Proteomes" id="UP001597171">
    <property type="component" value="Unassembled WGS sequence"/>
</dbReference>